<evidence type="ECO:0000313" key="2">
    <source>
        <dbReference type="Proteomes" id="UP001143856"/>
    </source>
</evidence>
<dbReference type="EMBL" id="JAPDGR010000228">
    <property type="protein sequence ID" value="KAJ2993173.1"/>
    <property type="molecule type" value="Genomic_DNA"/>
</dbReference>
<keyword evidence="2" id="KW-1185">Reference proteome</keyword>
<sequence>MATAAAEAAAGGLLKTFRTGTKQVFLTKQRRCQLDWANGLPISQIRPSHMITFLAPRANQPPTFATFKVPLTFNKFDLRDYLFHAYRTPVLGVRSQLRQQRVRRSKVHGRIYRPPPIKTMTVQLTQPFVWPRVPTDIKPWKKPSAAKMKAQEKRNHTYQSRISKTGFMPLRDEMKESQSRKDLKKEAKRLLKDGEWTNNRELDPRFSKETDVKRR</sequence>
<evidence type="ECO:0000313" key="1">
    <source>
        <dbReference type="EMBL" id="KAJ2993173.1"/>
    </source>
</evidence>
<name>A0ACC1PI60_9PEZI</name>
<protein>
    <submittedName>
        <fullName evidence="1">Uncharacterized protein</fullName>
    </submittedName>
</protein>
<organism evidence="1 2">
    <name type="scientific">Xylaria curta</name>
    <dbReference type="NCBI Taxonomy" id="42375"/>
    <lineage>
        <taxon>Eukaryota</taxon>
        <taxon>Fungi</taxon>
        <taxon>Dikarya</taxon>
        <taxon>Ascomycota</taxon>
        <taxon>Pezizomycotina</taxon>
        <taxon>Sordariomycetes</taxon>
        <taxon>Xylariomycetidae</taxon>
        <taxon>Xylariales</taxon>
        <taxon>Xylariaceae</taxon>
        <taxon>Xylaria</taxon>
    </lineage>
</organism>
<gene>
    <name evidence="1" type="ORF">NUW58_g1922</name>
</gene>
<comment type="caution">
    <text evidence="1">The sequence shown here is derived from an EMBL/GenBank/DDBJ whole genome shotgun (WGS) entry which is preliminary data.</text>
</comment>
<accession>A0ACC1PI60</accession>
<proteinExistence type="predicted"/>
<dbReference type="Proteomes" id="UP001143856">
    <property type="component" value="Unassembled WGS sequence"/>
</dbReference>
<reference evidence="1" key="1">
    <citation type="submission" date="2022-10" db="EMBL/GenBank/DDBJ databases">
        <title>Genome Sequence of Xylaria curta.</title>
        <authorList>
            <person name="Buettner E."/>
        </authorList>
    </citation>
    <scope>NUCLEOTIDE SEQUENCE</scope>
    <source>
        <strain evidence="1">Babe10</strain>
    </source>
</reference>